<dbReference type="AlphaFoldDB" id="A0A5A7PYD3"/>
<comment type="caution">
    <text evidence="4">The sequence shown here is derived from an EMBL/GenBank/DDBJ whole genome shotgun (WGS) entry which is preliminary data.</text>
</comment>
<organism evidence="4 5">
    <name type="scientific">Striga asiatica</name>
    <name type="common">Asiatic witchweed</name>
    <name type="synonym">Buchnera asiatica</name>
    <dbReference type="NCBI Taxonomy" id="4170"/>
    <lineage>
        <taxon>Eukaryota</taxon>
        <taxon>Viridiplantae</taxon>
        <taxon>Streptophyta</taxon>
        <taxon>Embryophyta</taxon>
        <taxon>Tracheophyta</taxon>
        <taxon>Spermatophyta</taxon>
        <taxon>Magnoliopsida</taxon>
        <taxon>eudicotyledons</taxon>
        <taxon>Gunneridae</taxon>
        <taxon>Pentapetalae</taxon>
        <taxon>asterids</taxon>
        <taxon>lamiids</taxon>
        <taxon>Lamiales</taxon>
        <taxon>Orobanchaceae</taxon>
        <taxon>Buchnereae</taxon>
        <taxon>Striga</taxon>
    </lineage>
</organism>
<proteinExistence type="predicted"/>
<sequence length="149" mass="17139">MLISTPDQAPEGNHDEVDFELLGSNGPPYVLSTNVFTQDSGHREQQINLWFDPTLDFHEYEIMWNDHQIVFIVDKIPIRVFKNLTSIGAKYLKLPMFVHGSVWNAPQWLRSTDWARGPFVASYRSFEVNGCSYKELEPKQCSSSESITI</sequence>
<dbReference type="GO" id="GO:0004553">
    <property type="term" value="F:hydrolase activity, hydrolyzing O-glycosyl compounds"/>
    <property type="evidence" value="ECO:0007669"/>
    <property type="project" value="InterPro"/>
</dbReference>
<evidence type="ECO:0000313" key="5">
    <source>
        <dbReference type="Proteomes" id="UP000325081"/>
    </source>
</evidence>
<evidence type="ECO:0000313" key="4">
    <source>
        <dbReference type="EMBL" id="GER37885.1"/>
    </source>
</evidence>
<dbReference type="GO" id="GO:0005975">
    <property type="term" value="P:carbohydrate metabolic process"/>
    <property type="evidence" value="ECO:0007669"/>
    <property type="project" value="InterPro"/>
</dbReference>
<name>A0A5A7PYD3_STRAF</name>
<keyword evidence="5" id="KW-1185">Reference proteome</keyword>
<gene>
    <name evidence="4" type="ORF">STAS_14321</name>
</gene>
<evidence type="ECO:0000259" key="3">
    <source>
        <dbReference type="PROSITE" id="PS51762"/>
    </source>
</evidence>
<evidence type="ECO:0000256" key="2">
    <source>
        <dbReference type="ARBA" id="ARBA00023295"/>
    </source>
</evidence>
<dbReference type="Gene3D" id="2.60.120.200">
    <property type="match status" value="1"/>
</dbReference>
<reference evidence="5" key="1">
    <citation type="journal article" date="2019" name="Curr. Biol.">
        <title>Genome Sequence of Striga asiatica Provides Insight into the Evolution of Plant Parasitism.</title>
        <authorList>
            <person name="Yoshida S."/>
            <person name="Kim S."/>
            <person name="Wafula E.K."/>
            <person name="Tanskanen J."/>
            <person name="Kim Y.M."/>
            <person name="Honaas L."/>
            <person name="Yang Z."/>
            <person name="Spallek T."/>
            <person name="Conn C.E."/>
            <person name="Ichihashi Y."/>
            <person name="Cheong K."/>
            <person name="Cui S."/>
            <person name="Der J.P."/>
            <person name="Gundlach H."/>
            <person name="Jiao Y."/>
            <person name="Hori C."/>
            <person name="Ishida J.K."/>
            <person name="Kasahara H."/>
            <person name="Kiba T."/>
            <person name="Kim M.S."/>
            <person name="Koo N."/>
            <person name="Laohavisit A."/>
            <person name="Lee Y.H."/>
            <person name="Lumba S."/>
            <person name="McCourt P."/>
            <person name="Mortimer J.C."/>
            <person name="Mutuku J.M."/>
            <person name="Nomura T."/>
            <person name="Sasaki-Sekimoto Y."/>
            <person name="Seto Y."/>
            <person name="Wang Y."/>
            <person name="Wakatake T."/>
            <person name="Sakakibara H."/>
            <person name="Demura T."/>
            <person name="Yamaguchi S."/>
            <person name="Yoneyama K."/>
            <person name="Manabe R.I."/>
            <person name="Nelson D.C."/>
            <person name="Schulman A.H."/>
            <person name="Timko M.P."/>
            <person name="dePamphilis C.W."/>
            <person name="Choi D."/>
            <person name="Shirasu K."/>
        </authorList>
    </citation>
    <scope>NUCLEOTIDE SEQUENCE [LARGE SCALE GENOMIC DNA]</scope>
    <source>
        <strain evidence="5">cv. UVA1</strain>
    </source>
</reference>
<keyword evidence="1 4" id="KW-0378">Hydrolase</keyword>
<dbReference type="EMBL" id="BKCP01005405">
    <property type="protein sequence ID" value="GER37885.1"/>
    <property type="molecule type" value="Genomic_DNA"/>
</dbReference>
<dbReference type="PANTHER" id="PTHR31062">
    <property type="entry name" value="XYLOGLUCAN ENDOTRANSGLUCOSYLASE/HYDROLASE PROTEIN 8-RELATED"/>
    <property type="match status" value="1"/>
</dbReference>
<dbReference type="Pfam" id="PF00722">
    <property type="entry name" value="Glyco_hydro_16"/>
    <property type="match status" value="1"/>
</dbReference>
<dbReference type="SUPFAM" id="SSF49899">
    <property type="entry name" value="Concanavalin A-like lectins/glucanases"/>
    <property type="match status" value="1"/>
</dbReference>
<dbReference type="InterPro" id="IPR044791">
    <property type="entry name" value="Beta-glucanase/XTH"/>
</dbReference>
<dbReference type="InterPro" id="IPR000757">
    <property type="entry name" value="Beta-glucanase-like"/>
</dbReference>
<feature type="domain" description="GH16" evidence="3">
    <location>
        <begin position="1"/>
        <end position="123"/>
    </location>
</feature>
<evidence type="ECO:0000256" key="1">
    <source>
        <dbReference type="ARBA" id="ARBA00022801"/>
    </source>
</evidence>
<dbReference type="InterPro" id="IPR013320">
    <property type="entry name" value="ConA-like_dom_sf"/>
</dbReference>
<accession>A0A5A7PYD3</accession>
<protein>
    <submittedName>
        <fullName evidence="4">Xyloglucan endotransglucosylase/hydrolase family protein</fullName>
    </submittedName>
</protein>
<dbReference type="PROSITE" id="PS51762">
    <property type="entry name" value="GH16_2"/>
    <property type="match status" value="1"/>
</dbReference>
<keyword evidence="2" id="KW-0326">Glycosidase</keyword>
<dbReference type="Proteomes" id="UP000325081">
    <property type="component" value="Unassembled WGS sequence"/>
</dbReference>
<dbReference type="OrthoDB" id="2015456at2759"/>